<organism evidence="1 2">
    <name type="scientific">Acanthoscelides obtectus</name>
    <name type="common">Bean weevil</name>
    <name type="synonym">Bruchus obtectus</name>
    <dbReference type="NCBI Taxonomy" id="200917"/>
    <lineage>
        <taxon>Eukaryota</taxon>
        <taxon>Metazoa</taxon>
        <taxon>Ecdysozoa</taxon>
        <taxon>Arthropoda</taxon>
        <taxon>Hexapoda</taxon>
        <taxon>Insecta</taxon>
        <taxon>Pterygota</taxon>
        <taxon>Neoptera</taxon>
        <taxon>Endopterygota</taxon>
        <taxon>Coleoptera</taxon>
        <taxon>Polyphaga</taxon>
        <taxon>Cucujiformia</taxon>
        <taxon>Chrysomeloidea</taxon>
        <taxon>Chrysomelidae</taxon>
        <taxon>Bruchinae</taxon>
        <taxon>Bruchini</taxon>
        <taxon>Acanthoscelides</taxon>
    </lineage>
</organism>
<sequence length="71" mass="8061">MLLLKYLPIVPLKYYSKYIKMDEHPIVSTNHDSGKYLSYNIICKPPGGFCCISCCLYVIVRIVPCANCALE</sequence>
<accession>A0A9P0Q959</accession>
<dbReference type="Proteomes" id="UP001152888">
    <property type="component" value="Unassembled WGS sequence"/>
</dbReference>
<dbReference type="AlphaFoldDB" id="A0A9P0Q959"/>
<dbReference type="EMBL" id="CAKOFQ010008068">
    <property type="protein sequence ID" value="CAH2011402.1"/>
    <property type="molecule type" value="Genomic_DNA"/>
</dbReference>
<protein>
    <submittedName>
        <fullName evidence="1">Uncharacterized protein</fullName>
    </submittedName>
</protein>
<gene>
    <name evidence="1" type="ORF">ACAOBT_LOCUS32158</name>
</gene>
<name>A0A9P0Q959_ACAOB</name>
<proteinExistence type="predicted"/>
<evidence type="ECO:0000313" key="1">
    <source>
        <dbReference type="EMBL" id="CAH2011402.1"/>
    </source>
</evidence>
<reference evidence="1" key="1">
    <citation type="submission" date="2022-03" db="EMBL/GenBank/DDBJ databases">
        <authorList>
            <person name="Sayadi A."/>
        </authorList>
    </citation>
    <scope>NUCLEOTIDE SEQUENCE</scope>
</reference>
<keyword evidence="2" id="KW-1185">Reference proteome</keyword>
<evidence type="ECO:0000313" key="2">
    <source>
        <dbReference type="Proteomes" id="UP001152888"/>
    </source>
</evidence>
<comment type="caution">
    <text evidence="1">The sequence shown here is derived from an EMBL/GenBank/DDBJ whole genome shotgun (WGS) entry which is preliminary data.</text>
</comment>